<reference evidence="1 2" key="2">
    <citation type="submission" date="2018-12" db="EMBL/GenBank/DDBJ databases">
        <title>Rhizobacter gummiphilus sp. nov., a rubber-degrading bacterium isolated from the soil of a botanical garden in Japan.</title>
        <authorList>
            <person name="Shunsuke S.S."/>
        </authorList>
    </citation>
    <scope>NUCLEOTIDE SEQUENCE [LARGE SCALE GENOMIC DNA]</scope>
    <source>
        <strain evidence="1 2">S-16</strain>
    </source>
</reference>
<dbReference type="OrthoDB" id="5296629at2"/>
<comment type="caution">
    <text evidence="1">The sequence shown here is derived from an EMBL/GenBank/DDBJ whole genome shotgun (WGS) entry which is preliminary data.</text>
</comment>
<accession>A0A3N7HLU3</accession>
<dbReference type="InterPro" id="IPR014991">
    <property type="entry name" value="DUF1840"/>
</dbReference>
<evidence type="ECO:0000313" key="1">
    <source>
        <dbReference type="EMBL" id="RQP22553.1"/>
    </source>
</evidence>
<gene>
    <name evidence="1" type="ORF">DZC73_23315</name>
</gene>
<keyword evidence="2" id="KW-1185">Reference proteome</keyword>
<reference evidence="1 2" key="1">
    <citation type="submission" date="2018-08" db="EMBL/GenBank/DDBJ databases">
        <authorList>
            <person name="Khan S.A."/>
            <person name="Jeon C.O."/>
            <person name="Chun B.H."/>
            <person name="Jeong S.E."/>
        </authorList>
    </citation>
    <scope>NUCLEOTIDE SEQUENCE [LARGE SCALE GENOMIC DNA]</scope>
    <source>
        <strain evidence="1 2">S-16</strain>
    </source>
</reference>
<dbReference type="EMBL" id="QUSW01000007">
    <property type="protein sequence ID" value="RQP22553.1"/>
    <property type="molecule type" value="Genomic_DNA"/>
</dbReference>
<dbReference type="Pfam" id="PF08895">
    <property type="entry name" value="DUF1840"/>
    <property type="match status" value="1"/>
</dbReference>
<proteinExistence type="predicted"/>
<dbReference type="Proteomes" id="UP000267464">
    <property type="component" value="Unassembled WGS sequence"/>
</dbReference>
<organism evidence="1 2">
    <name type="scientific">Piscinibacter terrae</name>
    <dbReference type="NCBI Taxonomy" id="2496871"/>
    <lineage>
        <taxon>Bacteria</taxon>
        <taxon>Pseudomonadati</taxon>
        <taxon>Pseudomonadota</taxon>
        <taxon>Betaproteobacteria</taxon>
        <taxon>Burkholderiales</taxon>
        <taxon>Sphaerotilaceae</taxon>
        <taxon>Piscinibacter</taxon>
    </lineage>
</organism>
<dbReference type="RefSeq" id="WP_124542776.1">
    <property type="nucleotide sequence ID" value="NZ_QUSW01000007.1"/>
</dbReference>
<protein>
    <submittedName>
        <fullName evidence="1">DUF1840 domain-containing protein</fullName>
    </submittedName>
</protein>
<dbReference type="AlphaFoldDB" id="A0A3N7HLU3"/>
<evidence type="ECO:0000313" key="2">
    <source>
        <dbReference type="Proteomes" id="UP000267464"/>
    </source>
</evidence>
<name>A0A3N7HLU3_9BURK</name>
<sequence length="107" mass="11602">MIYKFRSKAAGDVIMMGPNGDEVLRIIGKSPAPQGIIEPGSMPAAIAALERAVVDDDARRKEAEQQAAAEGRKIPAGEGVSLRQRAWPLVEMMKRAHAEDHEVVWGV</sequence>